<proteinExistence type="predicted"/>
<evidence type="ECO:0000313" key="2">
    <source>
        <dbReference type="Proteomes" id="UP001155040"/>
    </source>
</evidence>
<reference evidence="1" key="1">
    <citation type="submission" date="2022-08" db="EMBL/GenBank/DDBJ databases">
        <title>Genomic Encyclopedia of Type Strains, Phase V (KMG-V): Genome sequencing to study the core and pangenomes of soil and plant-associated prokaryotes.</title>
        <authorList>
            <person name="Whitman W."/>
        </authorList>
    </citation>
    <scope>NUCLEOTIDE SEQUENCE</scope>
    <source>
        <strain evidence="1">SP3012</strain>
    </source>
</reference>
<gene>
    <name evidence="1" type="ORF">GGQ01_000361</name>
</gene>
<name>A0A9X2UIJ1_9BACT</name>
<comment type="caution">
    <text evidence="1">The sequence shown here is derived from an EMBL/GenBank/DDBJ whole genome shotgun (WGS) entry which is preliminary data.</text>
</comment>
<accession>A0A9X2UIJ1</accession>
<dbReference type="Proteomes" id="UP001155040">
    <property type="component" value="Unassembled WGS sequence"/>
</dbReference>
<evidence type="ECO:0000313" key="1">
    <source>
        <dbReference type="EMBL" id="MCS4035317.1"/>
    </source>
</evidence>
<organism evidence="1 2">
    <name type="scientific">Salinibacter ruber</name>
    <dbReference type="NCBI Taxonomy" id="146919"/>
    <lineage>
        <taxon>Bacteria</taxon>
        <taxon>Pseudomonadati</taxon>
        <taxon>Rhodothermota</taxon>
        <taxon>Rhodothermia</taxon>
        <taxon>Rhodothermales</taxon>
        <taxon>Salinibacteraceae</taxon>
        <taxon>Salinibacter</taxon>
    </lineage>
</organism>
<sequence length="36" mass="3515">MASLFGLMEVHIGTANSLCTGDALPGNSPGAPRGDG</sequence>
<dbReference type="EMBL" id="JANUBF010000002">
    <property type="protein sequence ID" value="MCS4035317.1"/>
    <property type="molecule type" value="Genomic_DNA"/>
</dbReference>
<protein>
    <submittedName>
        <fullName evidence="1">Uncharacterized protein</fullName>
    </submittedName>
</protein>
<dbReference type="AlphaFoldDB" id="A0A9X2UIJ1"/>